<feature type="compositionally biased region" description="Basic residues" evidence="1">
    <location>
        <begin position="59"/>
        <end position="68"/>
    </location>
</feature>
<proteinExistence type="predicted"/>
<feature type="compositionally biased region" description="Acidic residues" evidence="1">
    <location>
        <begin position="90"/>
        <end position="125"/>
    </location>
</feature>
<evidence type="ECO:0000313" key="3">
    <source>
        <dbReference type="Proteomes" id="UP000271241"/>
    </source>
</evidence>
<sequence>MALKRSGKRSVRSADIVDKKRARRQSQEASAVPHSTGSRVDAEEPEVGSSYRTLFSMLKKSRKAKQKRTEHSTGTAAEKRRQKASKKESEEESGEDIDSPSDDDERVAPSDDDEYDEEDSGDESDVAAQSQSGEKGDAYERHFGEQVSAGLNERVTMVEEKRWRCLTGEDRALHQVAWYDLNSADETFAKAASSVLSASAGKFKVKKRVQDAWINLYSSKSKPGKWRM</sequence>
<keyword evidence="3" id="KW-1185">Reference proteome</keyword>
<feature type="compositionally biased region" description="Basic residues" evidence="1">
    <location>
        <begin position="1"/>
        <end position="11"/>
    </location>
</feature>
<accession>A0A4V1IW61</accession>
<reference evidence="3" key="1">
    <citation type="journal article" date="2018" name="Nat. Microbiol.">
        <title>Leveraging single-cell genomics to expand the fungal tree of life.</title>
        <authorList>
            <person name="Ahrendt S.R."/>
            <person name="Quandt C.A."/>
            <person name="Ciobanu D."/>
            <person name="Clum A."/>
            <person name="Salamov A."/>
            <person name="Andreopoulos B."/>
            <person name="Cheng J.F."/>
            <person name="Woyke T."/>
            <person name="Pelin A."/>
            <person name="Henrissat B."/>
            <person name="Reynolds N.K."/>
            <person name="Benny G.L."/>
            <person name="Smith M.E."/>
            <person name="James T.Y."/>
            <person name="Grigoriev I.V."/>
        </authorList>
    </citation>
    <scope>NUCLEOTIDE SEQUENCE [LARGE SCALE GENOMIC DNA]</scope>
    <source>
        <strain evidence="3">RSA 1356</strain>
    </source>
</reference>
<feature type="compositionally biased region" description="Polar residues" evidence="1">
    <location>
        <begin position="27"/>
        <end position="38"/>
    </location>
</feature>
<organism evidence="2 3">
    <name type="scientific">Thamnocephalis sphaerospora</name>
    <dbReference type="NCBI Taxonomy" id="78915"/>
    <lineage>
        <taxon>Eukaryota</taxon>
        <taxon>Fungi</taxon>
        <taxon>Fungi incertae sedis</taxon>
        <taxon>Zoopagomycota</taxon>
        <taxon>Zoopagomycotina</taxon>
        <taxon>Zoopagomycetes</taxon>
        <taxon>Zoopagales</taxon>
        <taxon>Sigmoideomycetaceae</taxon>
        <taxon>Thamnocephalis</taxon>
    </lineage>
</organism>
<dbReference type="Proteomes" id="UP000271241">
    <property type="component" value="Unassembled WGS sequence"/>
</dbReference>
<feature type="region of interest" description="Disordered" evidence="1">
    <location>
        <begin position="1"/>
        <end position="150"/>
    </location>
</feature>
<dbReference type="EMBL" id="KZ992882">
    <property type="protein sequence ID" value="RKP06439.1"/>
    <property type="molecule type" value="Genomic_DNA"/>
</dbReference>
<protein>
    <submittedName>
        <fullName evidence="2">Uncharacterized protein</fullName>
    </submittedName>
</protein>
<evidence type="ECO:0000313" key="2">
    <source>
        <dbReference type="EMBL" id="RKP06439.1"/>
    </source>
</evidence>
<gene>
    <name evidence="2" type="ORF">THASP1DRAFT_31741</name>
</gene>
<evidence type="ECO:0000256" key="1">
    <source>
        <dbReference type="SAM" id="MobiDB-lite"/>
    </source>
</evidence>
<feature type="compositionally biased region" description="Basic and acidic residues" evidence="1">
    <location>
        <begin position="134"/>
        <end position="144"/>
    </location>
</feature>
<dbReference type="AlphaFoldDB" id="A0A4V1IW61"/>
<name>A0A4V1IW61_9FUNG</name>